<keyword evidence="3" id="KW-0808">Transferase</keyword>
<evidence type="ECO:0008006" key="8">
    <source>
        <dbReference type="Google" id="ProtNLM"/>
    </source>
</evidence>
<name>A0ABR3JAM0_9AGAR</name>
<organism evidence="6 7">
    <name type="scientific">Hohenbuehelia grisea</name>
    <dbReference type="NCBI Taxonomy" id="104357"/>
    <lineage>
        <taxon>Eukaryota</taxon>
        <taxon>Fungi</taxon>
        <taxon>Dikarya</taxon>
        <taxon>Basidiomycota</taxon>
        <taxon>Agaricomycotina</taxon>
        <taxon>Agaricomycetes</taxon>
        <taxon>Agaricomycetidae</taxon>
        <taxon>Agaricales</taxon>
        <taxon>Pleurotineae</taxon>
        <taxon>Pleurotaceae</taxon>
        <taxon>Hohenbuehelia</taxon>
    </lineage>
</organism>
<evidence type="ECO:0000256" key="5">
    <source>
        <dbReference type="ARBA" id="ARBA00023098"/>
    </source>
</evidence>
<gene>
    <name evidence="6" type="ORF">HGRIS_006756</name>
</gene>
<dbReference type="InterPro" id="IPR029063">
    <property type="entry name" value="SAM-dependent_MTases_sf"/>
</dbReference>
<evidence type="ECO:0000256" key="4">
    <source>
        <dbReference type="ARBA" id="ARBA00022691"/>
    </source>
</evidence>
<keyword evidence="4" id="KW-0949">S-adenosyl-L-methionine</keyword>
<proteinExistence type="inferred from homology"/>
<evidence type="ECO:0000313" key="7">
    <source>
        <dbReference type="Proteomes" id="UP001556367"/>
    </source>
</evidence>
<evidence type="ECO:0000256" key="1">
    <source>
        <dbReference type="ARBA" id="ARBA00010815"/>
    </source>
</evidence>
<keyword evidence="5" id="KW-0443">Lipid metabolism</keyword>
<sequence>MSLYSTQLLPTSFTHAWSLSHAFDSAWVTFCEVLTKATWSPALRLFERNITSILSRVSIGEITLITKDGKCKTFGTPSADGLRATITVTNDVFWVRVGLFTDLGLAESFLYGDIDIDDVTALIKILILNAKHLEVMNSVATQILDAGRSLTASRFIGNLTNSRANISAHYDIGNAMFEAYLSEDMNYSSALFLDIDEDLAPSCDLSIIESLESAQLRKMRYLIRKLQIRPGDRILEIGTGWGSLSILMAQTVECTIDTVTLSVEQATAARKRITSAGLSDRITVHDMDFRECRAHPDWQGAFDRFISVEMMEHVGKQFFEEYWAVADWALKPDTGVGVVQVITLPEARTPSYDKNVDFIQKWSNANPFMYNHKIFPGGYLPSLCMLIDTMRSATSGKLTVDSVSNIGQHYARTLREWERRFCTNWETHIQPALKHKYTLKEDDLEIFRRKWLYYL</sequence>
<dbReference type="Proteomes" id="UP001556367">
    <property type="component" value="Unassembled WGS sequence"/>
</dbReference>
<dbReference type="InterPro" id="IPR003333">
    <property type="entry name" value="CMAS"/>
</dbReference>
<evidence type="ECO:0000256" key="3">
    <source>
        <dbReference type="ARBA" id="ARBA00022679"/>
    </source>
</evidence>
<dbReference type="EMBL" id="JASNQZ010000010">
    <property type="protein sequence ID" value="KAL0952493.1"/>
    <property type="molecule type" value="Genomic_DNA"/>
</dbReference>
<comment type="similarity">
    <text evidence="1">Belongs to the CFA/CMAS family.</text>
</comment>
<dbReference type="PIRSF" id="PIRSF003085">
    <property type="entry name" value="CMAS"/>
    <property type="match status" value="1"/>
</dbReference>
<evidence type="ECO:0000313" key="6">
    <source>
        <dbReference type="EMBL" id="KAL0952493.1"/>
    </source>
</evidence>
<dbReference type="PANTHER" id="PTHR43667">
    <property type="entry name" value="CYCLOPROPANE-FATTY-ACYL-PHOSPHOLIPID SYNTHASE"/>
    <property type="match status" value="1"/>
</dbReference>
<evidence type="ECO:0000256" key="2">
    <source>
        <dbReference type="ARBA" id="ARBA00022603"/>
    </source>
</evidence>
<accession>A0ABR3JAM0</accession>
<dbReference type="InterPro" id="IPR050723">
    <property type="entry name" value="CFA/CMAS"/>
</dbReference>
<dbReference type="Pfam" id="PF02353">
    <property type="entry name" value="CMAS"/>
    <property type="match status" value="1"/>
</dbReference>
<keyword evidence="7" id="KW-1185">Reference proteome</keyword>
<protein>
    <recommendedName>
        <fullName evidence="8">Cyclopropane-fatty-acyl-phospholipid synthase</fullName>
    </recommendedName>
</protein>
<dbReference type="SUPFAM" id="SSF53335">
    <property type="entry name" value="S-adenosyl-L-methionine-dependent methyltransferases"/>
    <property type="match status" value="1"/>
</dbReference>
<dbReference type="CDD" id="cd02440">
    <property type="entry name" value="AdoMet_MTases"/>
    <property type="match status" value="1"/>
</dbReference>
<keyword evidence="2" id="KW-0489">Methyltransferase</keyword>
<reference evidence="7" key="1">
    <citation type="submission" date="2024-06" db="EMBL/GenBank/DDBJ databases">
        <title>Multi-omics analyses provide insights into the biosynthesis of the anticancer antibiotic pleurotin in Hohenbuehelia grisea.</title>
        <authorList>
            <person name="Weaver J.A."/>
            <person name="Alberti F."/>
        </authorList>
    </citation>
    <scope>NUCLEOTIDE SEQUENCE [LARGE SCALE GENOMIC DNA]</scope>
    <source>
        <strain evidence="7">T-177</strain>
    </source>
</reference>
<comment type="caution">
    <text evidence="6">The sequence shown here is derived from an EMBL/GenBank/DDBJ whole genome shotgun (WGS) entry which is preliminary data.</text>
</comment>
<dbReference type="PANTHER" id="PTHR43667:SF2">
    <property type="entry name" value="FATTY ACID C-METHYL TRANSFERASE"/>
    <property type="match status" value="1"/>
</dbReference>
<dbReference type="Gene3D" id="3.40.50.150">
    <property type="entry name" value="Vaccinia Virus protein VP39"/>
    <property type="match status" value="1"/>
</dbReference>